<proteinExistence type="predicted"/>
<reference evidence="1" key="1">
    <citation type="journal article" date="2020" name="mSystems">
        <title>Genome- and Community-Level Interaction Insights into Carbon Utilization and Element Cycling Functions of Hydrothermarchaeota in Hydrothermal Sediment.</title>
        <authorList>
            <person name="Zhou Z."/>
            <person name="Liu Y."/>
            <person name="Xu W."/>
            <person name="Pan J."/>
            <person name="Luo Z.H."/>
            <person name="Li M."/>
        </authorList>
    </citation>
    <scope>NUCLEOTIDE SEQUENCE [LARGE SCALE GENOMIC DNA]</scope>
    <source>
        <strain evidence="1">SpSt-110</strain>
    </source>
</reference>
<dbReference type="EMBL" id="DRYK01000026">
    <property type="protein sequence ID" value="HHP67507.1"/>
    <property type="molecule type" value="Genomic_DNA"/>
</dbReference>
<organism evidence="1">
    <name type="scientific">Thermogladius calderae</name>
    <dbReference type="NCBI Taxonomy" id="1200300"/>
    <lineage>
        <taxon>Archaea</taxon>
        <taxon>Thermoproteota</taxon>
        <taxon>Thermoprotei</taxon>
        <taxon>Desulfurococcales</taxon>
        <taxon>Desulfurococcaceae</taxon>
        <taxon>Thermogladius</taxon>
    </lineage>
</organism>
<evidence type="ECO:0008006" key="2">
    <source>
        <dbReference type="Google" id="ProtNLM"/>
    </source>
</evidence>
<gene>
    <name evidence="1" type="ORF">ENM60_01750</name>
</gene>
<sequence length="120" mass="13660">MEGSIEKVVPVRVRSLGDLVRLAASISVPQGSSYILRFDREGKIVLGILGVFRDYYKYYGIPIFYYYIAEGREAEELKDTNYIIASLSEEKFEFSKHPKPGITIPLIRLAEKPAFIPDIL</sequence>
<comment type="caution">
    <text evidence="1">The sequence shown here is derived from an EMBL/GenBank/DDBJ whole genome shotgun (WGS) entry which is preliminary data.</text>
</comment>
<protein>
    <recommendedName>
        <fullName evidence="2">Cren protein</fullName>
    </recommendedName>
</protein>
<dbReference type="AlphaFoldDB" id="A0A7J3XXS4"/>
<accession>A0A7J3XXS4</accession>
<evidence type="ECO:0000313" key="1">
    <source>
        <dbReference type="EMBL" id="HHP67507.1"/>
    </source>
</evidence>
<name>A0A7J3XXS4_9CREN</name>